<dbReference type="AlphaFoldDB" id="A0A9P5Z451"/>
<keyword evidence="3" id="KW-1185">Reference proteome</keyword>
<keyword evidence="1" id="KW-0472">Membrane</keyword>
<accession>A0A9P5Z451</accession>
<name>A0A9P5Z451_9AGAR</name>
<protein>
    <submittedName>
        <fullName evidence="2">Uncharacterized protein</fullName>
    </submittedName>
</protein>
<evidence type="ECO:0000256" key="1">
    <source>
        <dbReference type="SAM" id="Phobius"/>
    </source>
</evidence>
<proteinExistence type="predicted"/>
<gene>
    <name evidence="2" type="ORF">BDN70DRAFT_685474</name>
</gene>
<comment type="caution">
    <text evidence="2">The sequence shown here is derived from an EMBL/GenBank/DDBJ whole genome shotgun (WGS) entry which is preliminary data.</text>
</comment>
<dbReference type="OrthoDB" id="440424at2759"/>
<feature type="transmembrane region" description="Helical" evidence="1">
    <location>
        <begin position="125"/>
        <end position="148"/>
    </location>
</feature>
<keyword evidence="1" id="KW-1133">Transmembrane helix</keyword>
<dbReference type="Proteomes" id="UP000807469">
    <property type="component" value="Unassembled WGS sequence"/>
</dbReference>
<sequence>MAPIPEFITNDIDHISIYDVLEYVVLAYKSIVISHPYITGFLLIMWSYHPKAPFQALAYLLWTFPKQICIWILRSRGFRIGEVDDVQTDEFNEVIPVDSPFTRYHSYGAVNDGNTYHQVVDEVSLWWRLLGMVLYLFGFAVMLVYGSLIEG</sequence>
<feature type="transmembrane region" description="Helical" evidence="1">
    <location>
        <begin position="20"/>
        <end position="44"/>
    </location>
</feature>
<evidence type="ECO:0000313" key="2">
    <source>
        <dbReference type="EMBL" id="KAF9479570.1"/>
    </source>
</evidence>
<keyword evidence="1" id="KW-0812">Transmembrane</keyword>
<evidence type="ECO:0000313" key="3">
    <source>
        <dbReference type="Proteomes" id="UP000807469"/>
    </source>
</evidence>
<dbReference type="EMBL" id="MU155210">
    <property type="protein sequence ID" value="KAF9479570.1"/>
    <property type="molecule type" value="Genomic_DNA"/>
</dbReference>
<organism evidence="2 3">
    <name type="scientific">Pholiota conissans</name>
    <dbReference type="NCBI Taxonomy" id="109636"/>
    <lineage>
        <taxon>Eukaryota</taxon>
        <taxon>Fungi</taxon>
        <taxon>Dikarya</taxon>
        <taxon>Basidiomycota</taxon>
        <taxon>Agaricomycotina</taxon>
        <taxon>Agaricomycetes</taxon>
        <taxon>Agaricomycetidae</taxon>
        <taxon>Agaricales</taxon>
        <taxon>Agaricineae</taxon>
        <taxon>Strophariaceae</taxon>
        <taxon>Pholiota</taxon>
    </lineage>
</organism>
<reference evidence="2" key="1">
    <citation type="submission" date="2020-11" db="EMBL/GenBank/DDBJ databases">
        <authorList>
            <consortium name="DOE Joint Genome Institute"/>
            <person name="Ahrendt S."/>
            <person name="Riley R."/>
            <person name="Andreopoulos W."/>
            <person name="Labutti K."/>
            <person name="Pangilinan J."/>
            <person name="Ruiz-Duenas F.J."/>
            <person name="Barrasa J.M."/>
            <person name="Sanchez-Garcia M."/>
            <person name="Camarero S."/>
            <person name="Miyauchi S."/>
            <person name="Serrano A."/>
            <person name="Linde D."/>
            <person name="Babiker R."/>
            <person name="Drula E."/>
            <person name="Ayuso-Fernandez I."/>
            <person name="Pacheco R."/>
            <person name="Padilla G."/>
            <person name="Ferreira P."/>
            <person name="Barriuso J."/>
            <person name="Kellner H."/>
            <person name="Castanera R."/>
            <person name="Alfaro M."/>
            <person name="Ramirez L."/>
            <person name="Pisabarro A.G."/>
            <person name="Kuo A."/>
            <person name="Tritt A."/>
            <person name="Lipzen A."/>
            <person name="He G."/>
            <person name="Yan M."/>
            <person name="Ng V."/>
            <person name="Cullen D."/>
            <person name="Martin F."/>
            <person name="Rosso M.-N."/>
            <person name="Henrissat B."/>
            <person name="Hibbett D."/>
            <person name="Martinez A.T."/>
            <person name="Grigoriev I.V."/>
        </authorList>
    </citation>
    <scope>NUCLEOTIDE SEQUENCE</scope>
    <source>
        <strain evidence="2">CIRM-BRFM 674</strain>
    </source>
</reference>